<keyword evidence="3" id="KW-1185">Reference proteome</keyword>
<dbReference type="EMBL" id="JACOGD010000001">
    <property type="protein sequence ID" value="MBC3930417.1"/>
    <property type="molecule type" value="Genomic_DNA"/>
</dbReference>
<sequence>MSPWISLVSTCAIGCIAVIAYERVFLRKHALTKSGYLFIGGVAAGFFLYMAFWQMPKPDISPVLFGLKWIVFGFSMLHINKAFAKNNENS</sequence>
<keyword evidence="1" id="KW-1133">Transmembrane helix</keyword>
<name>A0ABR7A159_9BURK</name>
<organism evidence="2 3">
    <name type="scientific">Undibacterium curvum</name>
    <dbReference type="NCBI Taxonomy" id="2762294"/>
    <lineage>
        <taxon>Bacteria</taxon>
        <taxon>Pseudomonadati</taxon>
        <taxon>Pseudomonadota</taxon>
        <taxon>Betaproteobacteria</taxon>
        <taxon>Burkholderiales</taxon>
        <taxon>Oxalobacteraceae</taxon>
        <taxon>Undibacterium</taxon>
    </lineage>
</organism>
<accession>A0ABR7A159</accession>
<keyword evidence="1" id="KW-0472">Membrane</keyword>
<proteinExistence type="predicted"/>
<evidence type="ECO:0000256" key="1">
    <source>
        <dbReference type="SAM" id="Phobius"/>
    </source>
</evidence>
<dbReference type="Proteomes" id="UP000654304">
    <property type="component" value="Unassembled WGS sequence"/>
</dbReference>
<protein>
    <submittedName>
        <fullName evidence="2">Uncharacterized protein</fullName>
    </submittedName>
</protein>
<dbReference type="RefSeq" id="WP_186902293.1">
    <property type="nucleotide sequence ID" value="NZ_JACOGD010000001.1"/>
</dbReference>
<feature type="transmembrane region" description="Helical" evidence="1">
    <location>
        <begin position="36"/>
        <end position="54"/>
    </location>
</feature>
<gene>
    <name evidence="2" type="ORF">H8K43_01935</name>
</gene>
<feature type="transmembrane region" description="Helical" evidence="1">
    <location>
        <begin position="6"/>
        <end position="24"/>
    </location>
</feature>
<feature type="transmembrane region" description="Helical" evidence="1">
    <location>
        <begin position="60"/>
        <end position="79"/>
    </location>
</feature>
<reference evidence="2 3" key="1">
    <citation type="submission" date="2020-08" db="EMBL/GenBank/DDBJ databases">
        <title>Novel species isolated from subtropical streams in China.</title>
        <authorList>
            <person name="Lu H."/>
        </authorList>
    </citation>
    <scope>NUCLEOTIDE SEQUENCE [LARGE SCALE GENOMIC DNA]</scope>
    <source>
        <strain evidence="2 3">CY22W</strain>
    </source>
</reference>
<keyword evidence="1" id="KW-0812">Transmembrane</keyword>
<evidence type="ECO:0000313" key="3">
    <source>
        <dbReference type="Proteomes" id="UP000654304"/>
    </source>
</evidence>
<comment type="caution">
    <text evidence="2">The sequence shown here is derived from an EMBL/GenBank/DDBJ whole genome shotgun (WGS) entry which is preliminary data.</text>
</comment>
<evidence type="ECO:0000313" key="2">
    <source>
        <dbReference type="EMBL" id="MBC3930417.1"/>
    </source>
</evidence>